<feature type="binding site" evidence="13">
    <location>
        <position position="153"/>
    </location>
    <ligand>
        <name>(R)-pantoate</name>
        <dbReference type="ChEBI" id="CHEBI:15980"/>
    </ligand>
</feature>
<sequence>MIVIADPAEMQMIARGWRAQGCKIALVPTMGYFHKGHLSLMEYGRKVGDKLAVSLFVNPTQFGPAEDLDRYPRDLKRDITLAREAGVDVLFTPAAEQMYPAGYQTFVTVEEVSQGLCGASRPGHFRGVATVVLKLFNIVMPHVAVFGEKDYQQLVVVKRMVADLNLPIEVVGRPIVREEDGLAMSSRNTYLNPEERRAALCLYRALQEAQGLMSARKSHRDEILAAVRRVISQTPHTRIDYLALVDPETLKEVDAVRGSARLALAVWVGHTRLIDNCLLVEL</sequence>
<comment type="subcellular location">
    <subcellularLocation>
        <location evidence="1 13">Cytoplasm</location>
    </subcellularLocation>
</comment>
<dbReference type="GO" id="GO:0015940">
    <property type="term" value="P:pantothenate biosynthetic process"/>
    <property type="evidence" value="ECO:0007669"/>
    <property type="project" value="UniProtKB-UniRule"/>
</dbReference>
<comment type="catalytic activity">
    <reaction evidence="11 13">
        <text>(R)-pantoate + beta-alanine + ATP = (R)-pantothenate + AMP + diphosphate + H(+)</text>
        <dbReference type="Rhea" id="RHEA:10912"/>
        <dbReference type="ChEBI" id="CHEBI:15378"/>
        <dbReference type="ChEBI" id="CHEBI:15980"/>
        <dbReference type="ChEBI" id="CHEBI:29032"/>
        <dbReference type="ChEBI" id="CHEBI:30616"/>
        <dbReference type="ChEBI" id="CHEBI:33019"/>
        <dbReference type="ChEBI" id="CHEBI:57966"/>
        <dbReference type="ChEBI" id="CHEBI:456215"/>
        <dbReference type="EC" id="6.3.2.1"/>
    </reaction>
</comment>
<dbReference type="InterPro" id="IPR003721">
    <property type="entry name" value="Pantoate_ligase"/>
</dbReference>
<proteinExistence type="inferred from homology"/>
<dbReference type="GO" id="GO:0005829">
    <property type="term" value="C:cytosol"/>
    <property type="evidence" value="ECO:0007669"/>
    <property type="project" value="TreeGrafter"/>
</dbReference>
<evidence type="ECO:0000256" key="2">
    <source>
        <dbReference type="ARBA" id="ARBA00004990"/>
    </source>
</evidence>
<dbReference type="InterPro" id="IPR014729">
    <property type="entry name" value="Rossmann-like_a/b/a_fold"/>
</dbReference>
<keyword evidence="9 13" id="KW-0547">Nucleotide-binding</keyword>
<organism evidence="14">
    <name type="scientific">Desulfobacca acetoxidans</name>
    <dbReference type="NCBI Taxonomy" id="60893"/>
    <lineage>
        <taxon>Bacteria</taxon>
        <taxon>Pseudomonadati</taxon>
        <taxon>Thermodesulfobacteriota</taxon>
        <taxon>Desulfobaccia</taxon>
        <taxon>Desulfobaccales</taxon>
        <taxon>Desulfobaccaceae</taxon>
        <taxon>Desulfobacca</taxon>
    </lineage>
</organism>
<comment type="pathway">
    <text evidence="2 13">Cofactor biosynthesis; (R)-pantothenate biosynthesis; (R)-pantothenate from (R)-pantoate and beta-alanine: step 1/1.</text>
</comment>
<comment type="function">
    <text evidence="12 13">Catalyzes the condensation of pantoate with beta-alanine in an ATP-dependent reaction via a pantoyl-adenylate intermediate.</text>
</comment>
<feature type="binding site" evidence="13">
    <location>
        <position position="176"/>
    </location>
    <ligand>
        <name>ATP</name>
        <dbReference type="ChEBI" id="CHEBI:30616"/>
    </ligand>
</feature>
<dbReference type="GO" id="GO:0005524">
    <property type="term" value="F:ATP binding"/>
    <property type="evidence" value="ECO:0007669"/>
    <property type="project" value="UniProtKB-KW"/>
</dbReference>
<feature type="active site" description="Proton donor" evidence="13">
    <location>
        <position position="37"/>
    </location>
</feature>
<dbReference type="Gene3D" id="3.30.1300.10">
    <property type="entry name" value="Pantoate-beta-alanine ligase, C-terminal domain"/>
    <property type="match status" value="1"/>
</dbReference>
<keyword evidence="7 13" id="KW-0436">Ligase</keyword>
<comment type="subunit">
    <text evidence="13">Homodimer.</text>
</comment>
<evidence type="ECO:0000256" key="11">
    <source>
        <dbReference type="ARBA" id="ARBA00048258"/>
    </source>
</evidence>
<dbReference type="UniPathway" id="UPA00028">
    <property type="reaction ID" value="UER00005"/>
</dbReference>
<dbReference type="Gene3D" id="3.40.50.620">
    <property type="entry name" value="HUPs"/>
    <property type="match status" value="1"/>
</dbReference>
<accession>A0A7C3WGU9</accession>
<evidence type="ECO:0000256" key="5">
    <source>
        <dbReference type="ARBA" id="ARBA00014155"/>
    </source>
</evidence>
<evidence type="ECO:0000256" key="12">
    <source>
        <dbReference type="ARBA" id="ARBA00055042"/>
    </source>
</evidence>
<name>A0A7C3WGU9_9BACT</name>
<dbReference type="FunFam" id="3.40.50.620:FF:000114">
    <property type="entry name" value="Pantothenate synthetase"/>
    <property type="match status" value="1"/>
</dbReference>
<protein>
    <recommendedName>
        <fullName evidence="5 13">Pantothenate synthetase</fullName>
        <shortName evidence="13">PS</shortName>
        <ecNumber evidence="4 13">6.3.2.1</ecNumber>
    </recommendedName>
    <alternativeName>
        <fullName evidence="13">Pantoate--beta-alanine ligase</fullName>
    </alternativeName>
    <alternativeName>
        <fullName evidence="13">Pantoate-activating enzyme</fullName>
    </alternativeName>
</protein>
<evidence type="ECO:0000256" key="3">
    <source>
        <dbReference type="ARBA" id="ARBA00009256"/>
    </source>
</evidence>
<evidence type="ECO:0000256" key="6">
    <source>
        <dbReference type="ARBA" id="ARBA00022490"/>
    </source>
</evidence>
<keyword evidence="10 13" id="KW-0067">ATP-binding</keyword>
<dbReference type="FunFam" id="3.30.1300.10:FF:000001">
    <property type="entry name" value="Pantothenate synthetase"/>
    <property type="match status" value="1"/>
</dbReference>
<evidence type="ECO:0000256" key="7">
    <source>
        <dbReference type="ARBA" id="ARBA00022598"/>
    </source>
</evidence>
<dbReference type="CDD" id="cd00560">
    <property type="entry name" value="PanC"/>
    <property type="match status" value="1"/>
</dbReference>
<feature type="binding site" evidence="13">
    <location>
        <begin position="147"/>
        <end position="150"/>
    </location>
    <ligand>
        <name>ATP</name>
        <dbReference type="ChEBI" id="CHEBI:30616"/>
    </ligand>
</feature>
<dbReference type="PANTHER" id="PTHR21299">
    <property type="entry name" value="CYTIDYLATE KINASE/PANTOATE-BETA-ALANINE LIGASE"/>
    <property type="match status" value="1"/>
</dbReference>
<evidence type="ECO:0000256" key="4">
    <source>
        <dbReference type="ARBA" id="ARBA00012219"/>
    </source>
</evidence>
<dbReference type="EMBL" id="DTHB01000026">
    <property type="protein sequence ID" value="HGB14188.1"/>
    <property type="molecule type" value="Genomic_DNA"/>
</dbReference>
<dbReference type="InterPro" id="IPR042176">
    <property type="entry name" value="Pantoate_ligase_C"/>
</dbReference>
<evidence type="ECO:0000313" key="14">
    <source>
        <dbReference type="EMBL" id="HGB14188.1"/>
    </source>
</evidence>
<evidence type="ECO:0000256" key="8">
    <source>
        <dbReference type="ARBA" id="ARBA00022655"/>
    </source>
</evidence>
<evidence type="ECO:0000256" key="13">
    <source>
        <dbReference type="HAMAP-Rule" id="MF_00158"/>
    </source>
</evidence>
<dbReference type="AlphaFoldDB" id="A0A7C3WGU9"/>
<comment type="caution">
    <text evidence="14">The sequence shown here is derived from an EMBL/GenBank/DDBJ whole genome shotgun (WGS) entry which is preliminary data.</text>
</comment>
<feature type="binding site" evidence="13">
    <location>
        <position position="61"/>
    </location>
    <ligand>
        <name>beta-alanine</name>
        <dbReference type="ChEBI" id="CHEBI:57966"/>
    </ligand>
</feature>
<feature type="binding site" evidence="13">
    <location>
        <position position="61"/>
    </location>
    <ligand>
        <name>(R)-pantoate</name>
        <dbReference type="ChEBI" id="CHEBI:15980"/>
    </ligand>
</feature>
<dbReference type="Pfam" id="PF02569">
    <property type="entry name" value="Pantoate_ligase"/>
    <property type="match status" value="1"/>
</dbReference>
<feature type="binding site" evidence="13">
    <location>
        <begin position="30"/>
        <end position="37"/>
    </location>
    <ligand>
        <name>ATP</name>
        <dbReference type="ChEBI" id="CHEBI:30616"/>
    </ligand>
</feature>
<evidence type="ECO:0000256" key="10">
    <source>
        <dbReference type="ARBA" id="ARBA00022840"/>
    </source>
</evidence>
<keyword evidence="8 13" id="KW-0566">Pantothenate biosynthesis</keyword>
<dbReference type="GO" id="GO:0004592">
    <property type="term" value="F:pantoate-beta-alanine ligase activity"/>
    <property type="evidence" value="ECO:0007669"/>
    <property type="project" value="UniProtKB-UniRule"/>
</dbReference>
<dbReference type="EC" id="6.3.2.1" evidence="4 13"/>
<dbReference type="SUPFAM" id="SSF52374">
    <property type="entry name" value="Nucleotidylyl transferase"/>
    <property type="match status" value="1"/>
</dbReference>
<comment type="similarity">
    <text evidence="3 13">Belongs to the pantothenate synthetase family.</text>
</comment>
<dbReference type="NCBIfam" id="TIGR00018">
    <property type="entry name" value="panC"/>
    <property type="match status" value="1"/>
</dbReference>
<comment type="miscellaneous">
    <text evidence="13">The reaction proceeds by a bi uni uni bi ping pong mechanism.</text>
</comment>
<dbReference type="HAMAP" id="MF_00158">
    <property type="entry name" value="PanC"/>
    <property type="match status" value="1"/>
</dbReference>
<gene>
    <name evidence="13" type="primary">panC</name>
    <name evidence="14" type="ORF">ENV62_02980</name>
</gene>
<feature type="binding site" evidence="13">
    <location>
        <begin position="184"/>
        <end position="187"/>
    </location>
    <ligand>
        <name>ATP</name>
        <dbReference type="ChEBI" id="CHEBI:30616"/>
    </ligand>
</feature>
<keyword evidence="6 13" id="KW-0963">Cytoplasm</keyword>
<reference evidence="14" key="1">
    <citation type="journal article" date="2020" name="mSystems">
        <title>Genome- and Community-Level Interaction Insights into Carbon Utilization and Element Cycling Functions of Hydrothermarchaeota in Hydrothermal Sediment.</title>
        <authorList>
            <person name="Zhou Z."/>
            <person name="Liu Y."/>
            <person name="Xu W."/>
            <person name="Pan J."/>
            <person name="Luo Z.H."/>
            <person name="Li M."/>
        </authorList>
    </citation>
    <scope>NUCLEOTIDE SEQUENCE [LARGE SCALE GENOMIC DNA]</scope>
    <source>
        <strain evidence="14">SpSt-776</strain>
    </source>
</reference>
<evidence type="ECO:0000256" key="9">
    <source>
        <dbReference type="ARBA" id="ARBA00022741"/>
    </source>
</evidence>
<dbReference type="PANTHER" id="PTHR21299:SF1">
    <property type="entry name" value="PANTOATE--BETA-ALANINE LIGASE"/>
    <property type="match status" value="1"/>
</dbReference>
<evidence type="ECO:0000256" key="1">
    <source>
        <dbReference type="ARBA" id="ARBA00004496"/>
    </source>
</evidence>